<dbReference type="EMBL" id="JAGIZQ010000005">
    <property type="protein sequence ID" value="KAH6627426.1"/>
    <property type="molecule type" value="Genomic_DNA"/>
</dbReference>
<evidence type="ECO:0000313" key="1">
    <source>
        <dbReference type="EMBL" id="KAH6627426.1"/>
    </source>
</evidence>
<accession>A0ACB7P154</accession>
<protein>
    <submittedName>
        <fullName evidence="1">Uncharacterized protein</fullName>
    </submittedName>
</protein>
<dbReference type="Proteomes" id="UP000724584">
    <property type="component" value="Unassembled WGS sequence"/>
</dbReference>
<proteinExistence type="predicted"/>
<comment type="caution">
    <text evidence="1">The sequence shown here is derived from an EMBL/GenBank/DDBJ whole genome shotgun (WGS) entry which is preliminary data.</text>
</comment>
<evidence type="ECO:0000313" key="2">
    <source>
        <dbReference type="Proteomes" id="UP000724584"/>
    </source>
</evidence>
<name>A0ACB7P154_9PEZI</name>
<gene>
    <name evidence="1" type="ORF">F5144DRAFT_613319</name>
</gene>
<keyword evidence="2" id="KW-1185">Reference proteome</keyword>
<reference evidence="1 2" key="1">
    <citation type="journal article" date="2021" name="Nat. Commun.">
        <title>Genetic determinants of endophytism in the Arabidopsis root mycobiome.</title>
        <authorList>
            <person name="Mesny F."/>
            <person name="Miyauchi S."/>
            <person name="Thiergart T."/>
            <person name="Pickel B."/>
            <person name="Atanasova L."/>
            <person name="Karlsson M."/>
            <person name="Huettel B."/>
            <person name="Barry K.W."/>
            <person name="Haridas S."/>
            <person name="Chen C."/>
            <person name="Bauer D."/>
            <person name="Andreopoulos W."/>
            <person name="Pangilinan J."/>
            <person name="LaButti K."/>
            <person name="Riley R."/>
            <person name="Lipzen A."/>
            <person name="Clum A."/>
            <person name="Drula E."/>
            <person name="Henrissat B."/>
            <person name="Kohler A."/>
            <person name="Grigoriev I.V."/>
            <person name="Martin F.M."/>
            <person name="Hacquard S."/>
        </authorList>
    </citation>
    <scope>NUCLEOTIDE SEQUENCE [LARGE SCALE GENOMIC DNA]</scope>
    <source>
        <strain evidence="1 2">MPI-SDFR-AT-0079</strain>
    </source>
</reference>
<organism evidence="1 2">
    <name type="scientific">Chaetomium tenue</name>
    <dbReference type="NCBI Taxonomy" id="1854479"/>
    <lineage>
        <taxon>Eukaryota</taxon>
        <taxon>Fungi</taxon>
        <taxon>Dikarya</taxon>
        <taxon>Ascomycota</taxon>
        <taxon>Pezizomycotina</taxon>
        <taxon>Sordariomycetes</taxon>
        <taxon>Sordariomycetidae</taxon>
        <taxon>Sordariales</taxon>
        <taxon>Chaetomiaceae</taxon>
        <taxon>Chaetomium</taxon>
    </lineage>
</organism>
<sequence>MAEFTALKGPNLQTWIAVGGYDFSDNTTATHTTWSDLCSTTARRAAFISSVRTFMDIYGFQGVDLDWEYPVAKERGGRPEDIVNFVSLLREMRAAYGTSYGISLTLAPDYWYLRYFDVKGLEPYVDHMGFMAYDLHGFWGADVKALGSIVRGQADVREIYNNTIPLAYAELDFSKINFGVAWYGRGYTLQTPSCNTLGCEFKGPSKPGKCTNAAGVMSLDEVRGLIEEKGLTPRLLQGAMMKELVWDDQWIGYDDEETVAMKKAFANNLGFGGTMAWSVDFNTGASDNPPLSTDGSCGPKNGGTVCEGSGFGDCCSATGWCGSTEGHCGSGCVSGKCIQGAVTTDGSCGAGANHAICGNWPSGDCCSSTGWCGNTPTHCGPGCQSGSCTDLNVVYLDPAVYESGAAAQCPPPCVLVLPPIPLAGTTTISVPPFTTSLEVGSSVGGTFRATTTTITVVVQSLVIDTLPQSNVEITNGQTAGTFKPSASLVIPPSTVTVTNGAGQTSARAVIFPPWPHVAHGPVDISSTPSVSWPPGTVSVGPPSTWTEPPYTQPPMVLLCTANYAVQYIAEYGAYVTLTDCPGAATTMARDCAPTKTVGVEGESTVSFALGCTLFTGTGTRTTDGPLPTYTTWPEGELTWEEEDDSNDREKKSSCNLWFFFICIDWPSIKLGGWRWNFPPGIYPPGPPGPPPPIRFPPGITVTGELPWPWPPITIGWDNKLTYPTVKPGQCTTQRADLCATTTTLEIKTTQDRTTTSTHTRTTCTTIMGCKVEDDDWETTTTVRCSRSTITSGIVARAEATPTSMSGPEAQPLQPRVDPDPVCPPVYVDDVIIIPANPESVLDLLLRLDMTMQDGASLMTRTKPVTASDGVSNDFTSFFFVRELAMDIFDDIWADKAQLGIAGMYSIRAMNARKKGIPNRPRPNPIWKRNNCNATLMARQQAEGGRQSFWDTTWEHSLMSVPPGEDWRMGWYTDFLHGNKYKYTVHESFGDDQDIYVVEYAVNDLHEEFQITDFVQLGAVDFGPLHSGPLSTYHGTVVAAKLAGERLGLARHAQLILARSSPGTPSNDLDKIVDEGYIAGLTYTLNHVLRNPDRRGKQIVNLSLGSYTVDEYPQIWYDMLFKLLKKLDSLDVVLVAAAHNHFQDPKVKGSVAGLFARWADPNAPPGDRIDNLIVVSAVDKNSVISPDNPYRPWIAMAPGFNVLVPKPLTDNEYDSDSGASFATPLVSGTIAYWRGLFPENDPRGKQLKSPAAVKALVHFMHRPLTYEMYPVEHDDTDEDDRDTWDADRPWDEQIPFLWNGETRNGNCVVNPGLPGCPPELKDDFIKLRRFGSHPPSCVAPGAISKRQAGGECQLVINPPGGSANEPGAADGVITYKVGAPSPTCLSNCGTLCSGFYCEANPAGTPPGFFDPQDPAHTPQPTASATISREPPVVVTTASPDLPSLPAPTCTGHEYPTTTLTCAGSGGRLVCNNQVICATPTPTPGSPTLPNLTECPRPLSTATVCFGGGGRTNCGTSLVCPDPTPSPTPRPSPPNPQPQPQPQPIEEPTGEFLGVLESVSQLDLGRFRGCRDNAAFYWIQLFRGSHLGAVGTHCSLKGEHVAGSGMGNNMGQNMTVRQFEIPPYSNSQCLESPNHLSSQLVHSSCIAIMAAFCSLIILAAAISGAIATPAAGARNPNSEIPVMKRARAV</sequence>